<dbReference type="AlphaFoldDB" id="A0A974S5B6"/>
<organism evidence="3 4">
    <name type="scientific">Sphingomonas aliaeris</name>
    <dbReference type="NCBI Taxonomy" id="2759526"/>
    <lineage>
        <taxon>Bacteria</taxon>
        <taxon>Pseudomonadati</taxon>
        <taxon>Pseudomonadota</taxon>
        <taxon>Alphaproteobacteria</taxon>
        <taxon>Sphingomonadales</taxon>
        <taxon>Sphingomonadaceae</taxon>
        <taxon>Sphingomonas</taxon>
    </lineage>
</organism>
<dbReference type="EMBL" id="CP061035">
    <property type="protein sequence ID" value="QQV78399.1"/>
    <property type="molecule type" value="Genomic_DNA"/>
</dbReference>
<protein>
    <submittedName>
        <fullName evidence="3">Sorbosone dehydrogenase family protein</fullName>
    </submittedName>
</protein>
<dbReference type="PANTHER" id="PTHR33546:SF1">
    <property type="entry name" value="LARGE, MULTIFUNCTIONAL SECRETED PROTEIN"/>
    <property type="match status" value="1"/>
</dbReference>
<evidence type="ECO:0000313" key="3">
    <source>
        <dbReference type="EMBL" id="QQV78399.1"/>
    </source>
</evidence>
<dbReference type="InterPro" id="IPR054539">
    <property type="entry name" value="Beta-prop_PDH"/>
</dbReference>
<dbReference type="InterPro" id="IPR011042">
    <property type="entry name" value="6-blade_b-propeller_TolB-like"/>
</dbReference>
<feature type="domain" description="Pyrroloquinoline quinone-dependent pyranose dehydrogenase beta-propeller" evidence="2">
    <location>
        <begin position="326"/>
        <end position="439"/>
    </location>
</feature>
<dbReference type="InterPro" id="IPR011041">
    <property type="entry name" value="Quinoprot_gluc/sorb_DH_b-prop"/>
</dbReference>
<keyword evidence="4" id="KW-1185">Reference proteome</keyword>
<accession>A0A974S5B6</accession>
<dbReference type="Pfam" id="PF22807">
    <property type="entry name" value="TrAA12"/>
    <property type="match status" value="2"/>
</dbReference>
<reference evidence="4" key="1">
    <citation type="submission" date="2020-09" db="EMBL/GenBank/DDBJ databases">
        <title>Sphingomonas sp., a new species isolated from pork steak.</title>
        <authorList>
            <person name="Heidler von Heilborn D."/>
        </authorList>
    </citation>
    <scope>NUCLEOTIDE SEQUENCE [LARGE SCALE GENOMIC DNA]</scope>
</reference>
<dbReference type="KEGG" id="sari:H5J25_07030"/>
<feature type="domain" description="Pyrroloquinoline quinone-dependent pyranose dehydrogenase beta-propeller" evidence="2">
    <location>
        <begin position="136"/>
        <end position="285"/>
    </location>
</feature>
<gene>
    <name evidence="3" type="ORF">H5J25_07030</name>
</gene>
<feature type="transmembrane region" description="Helical" evidence="1">
    <location>
        <begin position="5"/>
        <end position="23"/>
    </location>
</feature>
<dbReference type="PANTHER" id="PTHR33546">
    <property type="entry name" value="LARGE, MULTIFUNCTIONAL SECRETED PROTEIN-RELATED"/>
    <property type="match status" value="1"/>
</dbReference>
<evidence type="ECO:0000313" key="4">
    <source>
        <dbReference type="Proteomes" id="UP000595894"/>
    </source>
</evidence>
<dbReference type="Gene3D" id="2.120.10.30">
    <property type="entry name" value="TolB, C-terminal domain"/>
    <property type="match status" value="1"/>
</dbReference>
<name>A0A974S5B6_9SPHN</name>
<dbReference type="Proteomes" id="UP000595894">
    <property type="component" value="Chromosome"/>
</dbReference>
<keyword evidence="1" id="KW-1133">Transmembrane helix</keyword>
<evidence type="ECO:0000259" key="2">
    <source>
        <dbReference type="Pfam" id="PF22807"/>
    </source>
</evidence>
<keyword evidence="1" id="KW-0812">Transmembrane</keyword>
<dbReference type="RefSeq" id="WP_202095324.1">
    <property type="nucleotide sequence ID" value="NZ_CP061035.1"/>
</dbReference>
<evidence type="ECO:0000256" key="1">
    <source>
        <dbReference type="SAM" id="Phobius"/>
    </source>
</evidence>
<proteinExistence type="predicted"/>
<dbReference type="SUPFAM" id="SSF50952">
    <property type="entry name" value="Soluble quinoprotein glucose dehydrogenase"/>
    <property type="match status" value="1"/>
</dbReference>
<keyword evidence="1" id="KW-0472">Membrane</keyword>
<sequence length="442" mass="47212">MRKHILIILAILIVIAGGVIFYLTRPDVAQVDFAAVTGAQPKLVQPRAQLLPTVKVADAIGWKDGQKPIAAAGLSVAPFVTGLDHPRWLYRLPNGDVLVAESNSPPRKGGGITGWVMGVLMGKAGAGVPSANRITLVRDSNGDGVAESKSTFMMGLNSPFGMALMGDWLYIGNTDALVRVPYKTGDTAITAKPELVVKLQGGGNHWARNVIADPDGKTLYVTVGSSSNIGENGMDREKYRANILQVYPDAKTFRVYAAGLRNPNGLAFEPHSKQLWTTVNERDMIGSDLAPDYMSQIELGDHFGWPWYYWGGYPDKRVEPTNPALQEYSKRPDYALGPHVAALGLAFAGDAKLGANFANGAFVGEHGSWNRSPVSGYKVVYIPFGANGFPAKGAKPVDVLTGFLNTAGDAQGRPVGVITDASGALLVADDVGNVIWRVTQAR</sequence>